<feature type="domain" description="Heterokaryon incompatibility" evidence="1">
    <location>
        <begin position="5"/>
        <end position="131"/>
    </location>
</feature>
<protein>
    <submittedName>
        <fullName evidence="2">Heterokaryon incompatibility</fullName>
    </submittedName>
</protein>
<comment type="caution">
    <text evidence="2">The sequence shown here is derived from an EMBL/GenBank/DDBJ whole genome shotgun (WGS) entry which is preliminary data.</text>
</comment>
<organism evidence="2 3">
    <name type="scientific">Setomelanomma holmii</name>
    <dbReference type="NCBI Taxonomy" id="210430"/>
    <lineage>
        <taxon>Eukaryota</taxon>
        <taxon>Fungi</taxon>
        <taxon>Dikarya</taxon>
        <taxon>Ascomycota</taxon>
        <taxon>Pezizomycotina</taxon>
        <taxon>Dothideomycetes</taxon>
        <taxon>Pleosporomycetidae</taxon>
        <taxon>Pleosporales</taxon>
        <taxon>Pleosporineae</taxon>
        <taxon>Phaeosphaeriaceae</taxon>
        <taxon>Setomelanomma</taxon>
    </lineage>
</organism>
<accession>A0A9P4HN15</accession>
<keyword evidence="3" id="KW-1185">Reference proteome</keyword>
<evidence type="ECO:0000313" key="3">
    <source>
        <dbReference type="Proteomes" id="UP000799777"/>
    </source>
</evidence>
<gene>
    <name evidence="2" type="ORF">EK21DRAFT_46748</name>
</gene>
<evidence type="ECO:0000313" key="2">
    <source>
        <dbReference type="EMBL" id="KAF2036515.1"/>
    </source>
</evidence>
<evidence type="ECO:0000259" key="1">
    <source>
        <dbReference type="Pfam" id="PF06985"/>
    </source>
</evidence>
<dbReference type="InterPro" id="IPR010730">
    <property type="entry name" value="HET"/>
</dbReference>
<reference evidence="2" key="1">
    <citation type="journal article" date="2020" name="Stud. Mycol.">
        <title>101 Dothideomycetes genomes: a test case for predicting lifestyles and emergence of pathogens.</title>
        <authorList>
            <person name="Haridas S."/>
            <person name="Albert R."/>
            <person name="Binder M."/>
            <person name="Bloem J."/>
            <person name="Labutti K."/>
            <person name="Salamov A."/>
            <person name="Andreopoulos B."/>
            <person name="Baker S."/>
            <person name="Barry K."/>
            <person name="Bills G."/>
            <person name="Bluhm B."/>
            <person name="Cannon C."/>
            <person name="Castanera R."/>
            <person name="Culley D."/>
            <person name="Daum C."/>
            <person name="Ezra D."/>
            <person name="Gonzalez J."/>
            <person name="Henrissat B."/>
            <person name="Kuo A."/>
            <person name="Liang C."/>
            <person name="Lipzen A."/>
            <person name="Lutzoni F."/>
            <person name="Magnuson J."/>
            <person name="Mondo S."/>
            <person name="Nolan M."/>
            <person name="Ohm R."/>
            <person name="Pangilinan J."/>
            <person name="Park H.-J."/>
            <person name="Ramirez L."/>
            <person name="Alfaro M."/>
            <person name="Sun H."/>
            <person name="Tritt A."/>
            <person name="Yoshinaga Y."/>
            <person name="Zwiers L.-H."/>
            <person name="Turgeon B."/>
            <person name="Goodwin S."/>
            <person name="Spatafora J."/>
            <person name="Crous P."/>
            <person name="Grigoriev I."/>
        </authorList>
    </citation>
    <scope>NUCLEOTIDE SEQUENCE</scope>
    <source>
        <strain evidence="2">CBS 110217</strain>
    </source>
</reference>
<sequence length="150" mass="16899">GTPISDLPKTFRDAILVAKKCNIRYLWIDSLCIFQDNLEDWHVEAGHMREIYGGAACCIAVTAGENSSVGCFFDRDPQTSQPFLVEVSGSQHADDPGLPLPGTYWCSLNWISPFNAIESAPLNQRAWVAQERYLSRRVMHFANDALFWEC</sequence>
<proteinExistence type="predicted"/>
<name>A0A9P4HN15_9PLEO</name>
<dbReference type="AlphaFoldDB" id="A0A9P4HN15"/>
<dbReference type="PANTHER" id="PTHR33112:SF10">
    <property type="entry name" value="TOL"/>
    <property type="match status" value="1"/>
</dbReference>
<dbReference type="EMBL" id="ML978154">
    <property type="protein sequence ID" value="KAF2036515.1"/>
    <property type="molecule type" value="Genomic_DNA"/>
</dbReference>
<dbReference type="Pfam" id="PF06985">
    <property type="entry name" value="HET"/>
    <property type="match status" value="1"/>
</dbReference>
<dbReference type="Proteomes" id="UP000799777">
    <property type="component" value="Unassembled WGS sequence"/>
</dbReference>
<feature type="non-terminal residue" evidence="2">
    <location>
        <position position="150"/>
    </location>
</feature>
<feature type="non-terminal residue" evidence="2">
    <location>
        <position position="1"/>
    </location>
</feature>
<dbReference type="PANTHER" id="PTHR33112">
    <property type="entry name" value="DOMAIN PROTEIN, PUTATIVE-RELATED"/>
    <property type="match status" value="1"/>
</dbReference>
<dbReference type="OrthoDB" id="2958217at2759"/>